<gene>
    <name evidence="1" type="ORF">FHS87_002653</name>
</gene>
<dbReference type="Pfam" id="PF00353">
    <property type="entry name" value="HemolysinCabind"/>
    <property type="match status" value="4"/>
</dbReference>
<sequence length="330" mass="33122">MTYRNLPSLSDLLDLTLVLGTAGEDAIDRQGDGLLVLARGGDDRLVISAPPDGSGSGSIVLAGAGNDEVTVYGDGNTVLGGAGDDSVSLFSVAGTGAQDNTVLAGSGNDVILSVGYSALLHGGGGDDRITITGQAANGNTAHGGAGNDLLEASGFTNNRLLGGAGEDTLQGSSRGIGPFAEGIGPGTVMTGGPGADRFVLDDFSHFRVLGGEDGILGEGDRLRGIISEVTDYEQGEVLDLAVTRRADGPVLVLEAPFQAPDTFWPAVPSGSYALLRGSVVEDGGVFAVEAEGPDTLVLYAGGQETEVPGTSFAFGAVALRSWTGGEILIA</sequence>
<name>A0A840YEH9_9PROT</name>
<proteinExistence type="predicted"/>
<accession>A0A840YEH9</accession>
<dbReference type="Proteomes" id="UP000580654">
    <property type="component" value="Unassembled WGS sequence"/>
</dbReference>
<dbReference type="Gene3D" id="2.160.20.160">
    <property type="match status" value="1"/>
</dbReference>
<keyword evidence="2" id="KW-1185">Reference proteome</keyword>
<dbReference type="SUPFAM" id="SSF51120">
    <property type="entry name" value="beta-Roll"/>
    <property type="match status" value="1"/>
</dbReference>
<protein>
    <recommendedName>
        <fullName evidence="3">Calcium-binding protein</fullName>
    </recommendedName>
</protein>
<dbReference type="EMBL" id="JACIJD010000011">
    <property type="protein sequence ID" value="MBB5694601.1"/>
    <property type="molecule type" value="Genomic_DNA"/>
</dbReference>
<evidence type="ECO:0000313" key="1">
    <source>
        <dbReference type="EMBL" id="MBB5694601.1"/>
    </source>
</evidence>
<dbReference type="AlphaFoldDB" id="A0A840YEH9"/>
<organism evidence="1 2">
    <name type="scientific">Muricoccus pecuniae</name>
    <dbReference type="NCBI Taxonomy" id="693023"/>
    <lineage>
        <taxon>Bacteria</taxon>
        <taxon>Pseudomonadati</taxon>
        <taxon>Pseudomonadota</taxon>
        <taxon>Alphaproteobacteria</taxon>
        <taxon>Acetobacterales</taxon>
        <taxon>Roseomonadaceae</taxon>
        <taxon>Muricoccus</taxon>
    </lineage>
</organism>
<evidence type="ECO:0008006" key="3">
    <source>
        <dbReference type="Google" id="ProtNLM"/>
    </source>
</evidence>
<dbReference type="PRINTS" id="PR00313">
    <property type="entry name" value="CABNDNGRPT"/>
</dbReference>
<comment type="caution">
    <text evidence="1">The sequence shown here is derived from an EMBL/GenBank/DDBJ whole genome shotgun (WGS) entry which is preliminary data.</text>
</comment>
<evidence type="ECO:0000313" key="2">
    <source>
        <dbReference type="Proteomes" id="UP000580654"/>
    </source>
</evidence>
<dbReference type="InterPro" id="IPR011049">
    <property type="entry name" value="Serralysin-like_metalloprot_C"/>
</dbReference>
<reference evidence="1 2" key="1">
    <citation type="submission" date="2020-08" db="EMBL/GenBank/DDBJ databases">
        <title>Genomic Encyclopedia of Type Strains, Phase IV (KMG-IV): sequencing the most valuable type-strain genomes for metagenomic binning, comparative biology and taxonomic classification.</title>
        <authorList>
            <person name="Goeker M."/>
        </authorList>
    </citation>
    <scope>NUCLEOTIDE SEQUENCE [LARGE SCALE GENOMIC DNA]</scope>
    <source>
        <strain evidence="1 2">DSM 25622</strain>
    </source>
</reference>
<dbReference type="RefSeq" id="WP_184518953.1">
    <property type="nucleotide sequence ID" value="NZ_JACIJD010000011.1"/>
</dbReference>
<dbReference type="InterPro" id="IPR001343">
    <property type="entry name" value="Hemolysn_Ca-bd"/>
</dbReference>
<dbReference type="GO" id="GO:0005509">
    <property type="term" value="F:calcium ion binding"/>
    <property type="evidence" value="ECO:0007669"/>
    <property type="project" value="InterPro"/>
</dbReference>